<dbReference type="InterPro" id="IPR052893">
    <property type="entry name" value="TCS_response_regulator"/>
</dbReference>
<evidence type="ECO:0000313" key="4">
    <source>
        <dbReference type="EMBL" id="ADJ65451.1"/>
    </source>
</evidence>
<dbReference type="SMART" id="SM00448">
    <property type="entry name" value="REC"/>
    <property type="match status" value="1"/>
</dbReference>
<comment type="caution">
    <text evidence="1">Lacks conserved residue(s) required for the propagation of feature annotation.</text>
</comment>
<dbReference type="InterPro" id="IPR011006">
    <property type="entry name" value="CheY-like_superfamily"/>
</dbReference>
<dbReference type="Gene3D" id="3.40.50.2300">
    <property type="match status" value="1"/>
</dbReference>
<dbReference type="AlphaFoldDB" id="D8ISN5"/>
<dbReference type="PANTHER" id="PTHR44520:SF2">
    <property type="entry name" value="RESPONSE REGULATOR RCP1"/>
    <property type="match status" value="1"/>
</dbReference>
<gene>
    <name evidence="4" type="ordered locus">Hsero_3980</name>
</gene>
<dbReference type="GO" id="GO:0000160">
    <property type="term" value="P:phosphorelay signal transduction system"/>
    <property type="evidence" value="ECO:0007669"/>
    <property type="project" value="InterPro"/>
</dbReference>
<accession>D8ISN5</accession>
<feature type="region of interest" description="Disordered" evidence="2">
    <location>
        <begin position="161"/>
        <end position="188"/>
    </location>
</feature>
<dbReference type="InterPro" id="IPR001789">
    <property type="entry name" value="Sig_transdc_resp-reg_receiver"/>
</dbReference>
<proteinExistence type="predicted"/>
<dbReference type="HOGENOM" id="CLU_000445_69_17_4"/>
<evidence type="ECO:0000256" key="1">
    <source>
        <dbReference type="PROSITE-ProRule" id="PRU00169"/>
    </source>
</evidence>
<dbReference type="EMBL" id="CP002039">
    <property type="protein sequence ID" value="ADJ65451.1"/>
    <property type="molecule type" value="Genomic_DNA"/>
</dbReference>
<reference evidence="4 5" key="1">
    <citation type="submission" date="2010-04" db="EMBL/GenBank/DDBJ databases">
        <title>The genome of Herbaspirillum seropedicae SmR1, an endophytic, nitrogen-fixing, plant-growth promoting beta-Proteobacteria.</title>
        <authorList>
            <person name="Pedrosa F.O."/>
            <person name="Monteiro R.A."/>
            <person name="Wassem R."/>
            <person name="Cruz L.M."/>
            <person name="Ayub R.A."/>
            <person name="Colauto N.B."/>
            <person name="Fernandez M.A."/>
            <person name="Fungaro M.H.P."/>
            <person name="Grisard E.C."/>
            <person name="Hungria M."/>
            <person name="Madeira H.M.F."/>
            <person name="Nodari R.O."/>
            <person name="Osaku C.A."/>
            <person name="Petzl-Erler M.L."/>
            <person name="Terenzi H."/>
            <person name="Vieira L.G.E."/>
            <person name="Almeida M.I.M."/>
            <person name="Alves L.R."/>
            <person name="Arantes O.M.N."/>
            <person name="Balsanelli E."/>
            <person name="Barcellos F.G."/>
            <person name="Baura V.A."/>
            <person name="Binde D.R."/>
            <person name="Campo R.J."/>
            <person name="Chubatsu L.S."/>
            <person name="Chueire L.M.O."/>
            <person name="Ciferri R.R."/>
            <person name="Correa L.C."/>
            <person name="da Conceicao Silva J.L."/>
            <person name="Dabul A.N.G."/>
            <person name="Dambros B.P."/>
            <person name="Faoro H."/>
            <person name="Favetti A."/>
            <person name="Friedermann G."/>
            <person name="Furlaneto M.C."/>
            <person name="Gasques L.S."/>
            <person name="Gimenes C.C.T."/>
            <person name="Gioppo N.M.R."/>
            <person name="Glienke-Blanco C."/>
            <person name="Godoy L.P."/>
            <person name="Guerra M.P."/>
            <person name="Karp S."/>
            <person name="Kava-Cordeiro V."/>
            <person name="Margarido V.P."/>
            <person name="Mathioni S.M."/>
            <person name="Menck-Soares M.A."/>
            <person name="Murace N.K."/>
            <person name="Nicolas M.F."/>
            <person name="Oliveira C.E.C."/>
            <person name="Pagnan N.A.B."/>
            <person name="Pamphile J.A."/>
            <person name="Patussi E.V."/>
            <person name="Pereira L.F.P."/>
            <person name="Pereira-Ferrari L."/>
            <person name="Pinto F.G.S."/>
            <person name="Precoma C."/>
            <person name="Prioli A.J."/>
            <person name="Prioli S.M.A.P."/>
            <person name="Raittz R.T."/>
            <person name="Ramos H.J.O."/>
            <person name="Ribeiro E.M.S.F."/>
            <person name="Rigo L.U."/>
            <person name="Rocha C.L.M.S.C."/>
            <person name="Rocha S.N."/>
            <person name="Santos K."/>
            <person name="Satori D."/>
            <person name="Silva A.G."/>
            <person name="Simao R.C.G."/>
            <person name="Soares M.A.M."/>
            <person name="Souza E.M."/>
            <person name="Steffens M.B.R."/>
            <person name="Steindel M."/>
            <person name="Tadra-Sfeir M.Z."/>
            <person name="Takahashi E.K."/>
            <person name="Torres R.A."/>
            <person name="Valle J.S."/>
            <person name="Vernal J.I."/>
            <person name="Vilas-Boas L.A."/>
            <person name="Watanabe M.A.E."/>
            <person name="Weiss V.A."/>
            <person name="Yates M.A."/>
            <person name="Souza E.M."/>
        </authorList>
    </citation>
    <scope>NUCLEOTIDE SEQUENCE [LARGE SCALE GENOMIC DNA]</scope>
    <source>
        <strain evidence="4 5">SmR1</strain>
    </source>
</reference>
<dbReference type="Proteomes" id="UP000000329">
    <property type="component" value="Chromosome"/>
</dbReference>
<evidence type="ECO:0000259" key="3">
    <source>
        <dbReference type="PROSITE" id="PS50110"/>
    </source>
</evidence>
<keyword evidence="5" id="KW-1185">Reference proteome</keyword>
<dbReference type="Pfam" id="PF00072">
    <property type="entry name" value="Response_reg"/>
    <property type="match status" value="1"/>
</dbReference>
<sequence length="188" mass="20638">MAVAVRQDLPSRMSFPSIIMIDPSPEAAELARFALWRAGLHCAFRACQDVATARRCLLSGRRSGDCATPSLILLESDMECGDGLELLRELRASSHLAEAPVVVFPSHDTEGEREALDAGATAYLPKPIDGERYARCVVEMVERWCDVSEAAAPVQEALTRESLDGLPGHPRRRRDDLVAPGGKRWRLS</sequence>
<organism evidence="4 5">
    <name type="scientific">Herbaspirillum seropedicae (strain SmR1)</name>
    <dbReference type="NCBI Taxonomy" id="757424"/>
    <lineage>
        <taxon>Bacteria</taxon>
        <taxon>Pseudomonadati</taxon>
        <taxon>Pseudomonadota</taxon>
        <taxon>Betaproteobacteria</taxon>
        <taxon>Burkholderiales</taxon>
        <taxon>Oxalobacteraceae</taxon>
        <taxon>Herbaspirillum</taxon>
    </lineage>
</organism>
<name>D8ISN5_HERSS</name>
<dbReference type="SUPFAM" id="SSF52172">
    <property type="entry name" value="CheY-like"/>
    <property type="match status" value="1"/>
</dbReference>
<protein>
    <submittedName>
        <fullName evidence="4">Response regulator transcription regulator protein</fullName>
    </submittedName>
</protein>
<dbReference type="PANTHER" id="PTHR44520">
    <property type="entry name" value="RESPONSE REGULATOR RCP1-RELATED"/>
    <property type="match status" value="1"/>
</dbReference>
<evidence type="ECO:0000256" key="2">
    <source>
        <dbReference type="SAM" id="MobiDB-lite"/>
    </source>
</evidence>
<evidence type="ECO:0000313" key="5">
    <source>
        <dbReference type="Proteomes" id="UP000000329"/>
    </source>
</evidence>
<dbReference type="eggNOG" id="COG0745">
    <property type="taxonomic scope" value="Bacteria"/>
</dbReference>
<dbReference type="KEGG" id="hse:Hsero_3980"/>
<dbReference type="PROSITE" id="PS50110">
    <property type="entry name" value="RESPONSE_REGULATORY"/>
    <property type="match status" value="1"/>
</dbReference>
<dbReference type="STRING" id="757424.Hsero_3980"/>
<feature type="domain" description="Response regulatory" evidence="3">
    <location>
        <begin position="17"/>
        <end position="141"/>
    </location>
</feature>